<sequence>MSNRVDYFAAEETALSVPAGRCVVYVDGMLCPYLEVIEIVRASGPGYGQARLLYNPALWADGERVAVERIETVAAIGREVSIVTLYNARLGITAVRSVKVFAGRIEEIETQISGDCESVELVARDFSARLGRIGVYGQRVLHGGGSTMRLDGYETVFNRDGLPNASKAPMQHEGKWYRMFEVDSAKAQYWTCAEAVVYLLGEHLVGGQLGDGDVEQLEGIFESRLLGEIDVNGMSLLDALEKCCEQTGVRFRFEPCQEEDGPAERIVFYRPGVGRRVELNHQQAGEGFSIGRTNICRIDSSRGFYPATHRYIGMGDWKVYEATFDLVKAWDSSLEGGPQSDYSPSTNPDFDAMRDVYRKWCLNEAGDYAGTPFDFGSIFERATYLQRRRTFLRALSTDLEGESLGYYLEVSYDDGATWQEYADSFDVLDDECGVWLADEVLSEDVWTAIGAGTLKFRITASVASDERLTVAVADGPVNSAAEVIDHVLDLSGRFEFAKVSGKSIFSNSASSDIGEPDEVDDSEALGGYIRNLCETHESIIETIDVETPVAGLYYNCGDGVTCSPDSRNVLGVRRDSRSLFWIERVAMDFQKQQTKLRILRRRGR</sequence>
<proteinExistence type="predicted"/>
<protein>
    <submittedName>
        <fullName evidence="1">Uncharacterized protein</fullName>
    </submittedName>
</protein>
<accession>A0A0F9PVG0</accession>
<gene>
    <name evidence="1" type="ORF">LCGC14_0796120</name>
</gene>
<name>A0A0F9PVG0_9ZZZZ</name>
<evidence type="ECO:0000313" key="1">
    <source>
        <dbReference type="EMBL" id="KKN34204.1"/>
    </source>
</evidence>
<comment type="caution">
    <text evidence="1">The sequence shown here is derived from an EMBL/GenBank/DDBJ whole genome shotgun (WGS) entry which is preliminary data.</text>
</comment>
<organism evidence="1">
    <name type="scientific">marine sediment metagenome</name>
    <dbReference type="NCBI Taxonomy" id="412755"/>
    <lineage>
        <taxon>unclassified sequences</taxon>
        <taxon>metagenomes</taxon>
        <taxon>ecological metagenomes</taxon>
    </lineage>
</organism>
<dbReference type="EMBL" id="LAZR01002120">
    <property type="protein sequence ID" value="KKN34204.1"/>
    <property type="molecule type" value="Genomic_DNA"/>
</dbReference>
<reference evidence="1" key="1">
    <citation type="journal article" date="2015" name="Nature">
        <title>Complex archaea that bridge the gap between prokaryotes and eukaryotes.</title>
        <authorList>
            <person name="Spang A."/>
            <person name="Saw J.H."/>
            <person name="Jorgensen S.L."/>
            <person name="Zaremba-Niedzwiedzka K."/>
            <person name="Martijn J."/>
            <person name="Lind A.E."/>
            <person name="van Eijk R."/>
            <person name="Schleper C."/>
            <person name="Guy L."/>
            <person name="Ettema T.J."/>
        </authorList>
    </citation>
    <scope>NUCLEOTIDE SEQUENCE</scope>
</reference>
<dbReference type="AlphaFoldDB" id="A0A0F9PVG0"/>